<name>A0A0G4MEW1_VERLO</name>
<feature type="non-terminal residue" evidence="2">
    <location>
        <position position="1"/>
    </location>
</feature>
<sequence>LRLQPHARAGEPGIRPRYGRYPSPPSCLSHRSRVAQDAADARSQQDAHQPRQ</sequence>
<accession>A0A0G4MEW1</accession>
<evidence type="ECO:0000313" key="2">
    <source>
        <dbReference type="EMBL" id="CRK32756.1"/>
    </source>
</evidence>
<feature type="region of interest" description="Disordered" evidence="1">
    <location>
        <begin position="1"/>
        <end position="52"/>
    </location>
</feature>
<dbReference type="AlphaFoldDB" id="A0A0G4MEW1"/>
<evidence type="ECO:0000313" key="3">
    <source>
        <dbReference type="Proteomes" id="UP000044602"/>
    </source>
</evidence>
<proteinExistence type="predicted"/>
<gene>
    <name evidence="2" type="ORF">BN1708_019108</name>
</gene>
<keyword evidence="3" id="KW-1185">Reference proteome</keyword>
<reference evidence="2 3" key="1">
    <citation type="submission" date="2015-05" db="EMBL/GenBank/DDBJ databases">
        <authorList>
            <person name="Wang D.B."/>
            <person name="Wang M."/>
        </authorList>
    </citation>
    <scope>NUCLEOTIDE SEQUENCE [LARGE SCALE GENOMIC DNA]</scope>
    <source>
        <strain evidence="2">VL1</strain>
    </source>
</reference>
<evidence type="ECO:0000256" key="1">
    <source>
        <dbReference type="SAM" id="MobiDB-lite"/>
    </source>
</evidence>
<feature type="compositionally biased region" description="Basic and acidic residues" evidence="1">
    <location>
        <begin position="39"/>
        <end position="52"/>
    </location>
</feature>
<organism evidence="2 3">
    <name type="scientific">Verticillium longisporum</name>
    <name type="common">Verticillium dahliae var. longisporum</name>
    <dbReference type="NCBI Taxonomy" id="100787"/>
    <lineage>
        <taxon>Eukaryota</taxon>
        <taxon>Fungi</taxon>
        <taxon>Dikarya</taxon>
        <taxon>Ascomycota</taxon>
        <taxon>Pezizomycotina</taxon>
        <taxon>Sordariomycetes</taxon>
        <taxon>Hypocreomycetidae</taxon>
        <taxon>Glomerellales</taxon>
        <taxon>Plectosphaerellaceae</taxon>
        <taxon>Verticillium</taxon>
    </lineage>
</organism>
<dbReference type="Proteomes" id="UP000044602">
    <property type="component" value="Unassembled WGS sequence"/>
</dbReference>
<feature type="compositionally biased region" description="Low complexity" evidence="1">
    <location>
        <begin position="12"/>
        <end position="21"/>
    </location>
</feature>
<dbReference type="EMBL" id="CVQH01022296">
    <property type="protein sequence ID" value="CRK32756.1"/>
    <property type="molecule type" value="Genomic_DNA"/>
</dbReference>
<protein>
    <submittedName>
        <fullName evidence="2">Uncharacterized protein</fullName>
    </submittedName>
</protein>